<feature type="domain" description="RNA-binding S4" evidence="11">
    <location>
        <begin position="354"/>
        <end position="391"/>
    </location>
</feature>
<dbReference type="Proteomes" id="UP000034172">
    <property type="component" value="Unassembled WGS sequence"/>
</dbReference>
<proteinExistence type="inferred from homology"/>
<evidence type="ECO:0000256" key="1">
    <source>
        <dbReference type="ARBA" id="ARBA00013160"/>
    </source>
</evidence>
<dbReference type="Pfam" id="PF01479">
    <property type="entry name" value="S4"/>
    <property type="match status" value="1"/>
</dbReference>
<dbReference type="SUPFAM" id="SSF55174">
    <property type="entry name" value="Alpha-L RNA-binding motif"/>
    <property type="match status" value="1"/>
</dbReference>
<comment type="caution">
    <text evidence="12">The sequence shown here is derived from an EMBL/GenBank/DDBJ whole genome shotgun (WGS) entry which is preliminary data.</text>
</comment>
<keyword evidence="4 10" id="KW-0067">ATP-binding</keyword>
<dbReference type="InterPro" id="IPR024088">
    <property type="entry name" value="Tyr-tRNA-ligase_bac-type"/>
</dbReference>
<evidence type="ECO:0000256" key="10">
    <source>
        <dbReference type="RuleBase" id="RU363036"/>
    </source>
</evidence>
<organism evidence="12 13">
    <name type="scientific">Candidatus Collierbacteria bacterium GW2011_GWC2_44_18</name>
    <dbReference type="NCBI Taxonomy" id="1618392"/>
    <lineage>
        <taxon>Bacteria</taxon>
        <taxon>Candidatus Collieribacteriota</taxon>
    </lineage>
</organism>
<dbReference type="PATRIC" id="fig|1618392.3.peg.591"/>
<dbReference type="InterPro" id="IPR036986">
    <property type="entry name" value="S4_RNA-bd_sf"/>
</dbReference>
<keyword evidence="9" id="KW-0694">RNA-binding</keyword>
<dbReference type="GO" id="GO:0004831">
    <property type="term" value="F:tyrosine-tRNA ligase activity"/>
    <property type="evidence" value="ECO:0007669"/>
    <property type="project" value="UniProtKB-UniRule"/>
</dbReference>
<evidence type="ECO:0000313" key="12">
    <source>
        <dbReference type="EMBL" id="KKT49016.1"/>
    </source>
</evidence>
<comment type="similarity">
    <text evidence="10">Belongs to the class-I aminoacyl-tRNA synthetase family.</text>
</comment>
<dbReference type="NCBIfam" id="TIGR00234">
    <property type="entry name" value="tyrS"/>
    <property type="match status" value="1"/>
</dbReference>
<keyword evidence="2 10" id="KW-0436">Ligase</keyword>
<evidence type="ECO:0000256" key="7">
    <source>
        <dbReference type="ARBA" id="ARBA00048248"/>
    </source>
</evidence>
<evidence type="ECO:0000313" key="13">
    <source>
        <dbReference type="Proteomes" id="UP000034172"/>
    </source>
</evidence>
<dbReference type="CDD" id="cd00165">
    <property type="entry name" value="S4"/>
    <property type="match status" value="1"/>
</dbReference>
<accession>A0A0G1HPB0</accession>
<evidence type="ECO:0000256" key="4">
    <source>
        <dbReference type="ARBA" id="ARBA00022840"/>
    </source>
</evidence>
<keyword evidence="3 10" id="KW-0547">Nucleotide-binding</keyword>
<name>A0A0G1HPB0_9BACT</name>
<dbReference type="GO" id="GO:0005524">
    <property type="term" value="F:ATP binding"/>
    <property type="evidence" value="ECO:0007669"/>
    <property type="project" value="UniProtKB-KW"/>
</dbReference>
<dbReference type="InterPro" id="IPR014729">
    <property type="entry name" value="Rossmann-like_a/b/a_fold"/>
</dbReference>
<dbReference type="AlphaFoldDB" id="A0A0G1HPB0"/>
<dbReference type="PANTHER" id="PTHR11766:SF1">
    <property type="entry name" value="TYROSINE--TRNA LIGASE"/>
    <property type="match status" value="1"/>
</dbReference>
<evidence type="ECO:0000256" key="2">
    <source>
        <dbReference type="ARBA" id="ARBA00022598"/>
    </source>
</evidence>
<evidence type="ECO:0000256" key="9">
    <source>
        <dbReference type="PROSITE-ProRule" id="PRU00182"/>
    </source>
</evidence>
<dbReference type="InterPro" id="IPR002305">
    <property type="entry name" value="aa-tRNA-synth_Ic"/>
</dbReference>
<dbReference type="STRING" id="1618392.UW41_C0013G0007"/>
<dbReference type="InterPro" id="IPR002307">
    <property type="entry name" value="Tyr-tRNA-ligase"/>
</dbReference>
<dbReference type="SUPFAM" id="SSF52374">
    <property type="entry name" value="Nucleotidylyl transferase"/>
    <property type="match status" value="1"/>
</dbReference>
<dbReference type="Gene3D" id="3.40.50.620">
    <property type="entry name" value="HUPs"/>
    <property type="match status" value="1"/>
</dbReference>
<dbReference type="Pfam" id="PF00579">
    <property type="entry name" value="tRNA-synt_1b"/>
    <property type="match status" value="1"/>
</dbReference>
<dbReference type="GO" id="GO:0003723">
    <property type="term" value="F:RNA binding"/>
    <property type="evidence" value="ECO:0007669"/>
    <property type="project" value="UniProtKB-KW"/>
</dbReference>
<reference evidence="12 13" key="1">
    <citation type="journal article" date="2015" name="Nature">
        <title>rRNA introns, odd ribosomes, and small enigmatic genomes across a large radiation of phyla.</title>
        <authorList>
            <person name="Brown C.T."/>
            <person name="Hug L.A."/>
            <person name="Thomas B.C."/>
            <person name="Sharon I."/>
            <person name="Castelle C.J."/>
            <person name="Singh A."/>
            <person name="Wilkins M.J."/>
            <person name="Williams K.H."/>
            <person name="Banfield J.F."/>
        </authorList>
    </citation>
    <scope>NUCLEOTIDE SEQUENCE [LARGE SCALE GENOMIC DNA]</scope>
</reference>
<dbReference type="PRINTS" id="PR01040">
    <property type="entry name" value="TRNASYNTHTYR"/>
</dbReference>
<gene>
    <name evidence="12" type="ORF">UW41_C0013G0007</name>
</gene>
<protein>
    <recommendedName>
        <fullName evidence="1 8">Tyrosine--tRNA ligase</fullName>
        <ecNumber evidence="1 8">6.1.1.1</ecNumber>
    </recommendedName>
</protein>
<dbReference type="GO" id="GO:0006437">
    <property type="term" value="P:tyrosyl-tRNA aminoacylation"/>
    <property type="evidence" value="ECO:0007669"/>
    <property type="project" value="UniProtKB-UniRule"/>
</dbReference>
<evidence type="ECO:0000256" key="8">
    <source>
        <dbReference type="NCBIfam" id="TIGR00234"/>
    </source>
</evidence>
<evidence type="ECO:0000256" key="3">
    <source>
        <dbReference type="ARBA" id="ARBA00022741"/>
    </source>
</evidence>
<evidence type="ECO:0000256" key="5">
    <source>
        <dbReference type="ARBA" id="ARBA00022917"/>
    </source>
</evidence>
<evidence type="ECO:0000256" key="6">
    <source>
        <dbReference type="ARBA" id="ARBA00023146"/>
    </source>
</evidence>
<dbReference type="PANTHER" id="PTHR11766">
    <property type="entry name" value="TYROSYL-TRNA SYNTHETASE"/>
    <property type="match status" value="1"/>
</dbReference>
<evidence type="ECO:0000259" key="11">
    <source>
        <dbReference type="Pfam" id="PF01479"/>
    </source>
</evidence>
<keyword evidence="5 10" id="KW-0648">Protein biosynthesis</keyword>
<comment type="catalytic activity">
    <reaction evidence="7">
        <text>tRNA(Tyr) + L-tyrosine + ATP = L-tyrosyl-tRNA(Tyr) + AMP + diphosphate + H(+)</text>
        <dbReference type="Rhea" id="RHEA:10220"/>
        <dbReference type="Rhea" id="RHEA-COMP:9706"/>
        <dbReference type="Rhea" id="RHEA-COMP:9707"/>
        <dbReference type="ChEBI" id="CHEBI:15378"/>
        <dbReference type="ChEBI" id="CHEBI:30616"/>
        <dbReference type="ChEBI" id="CHEBI:33019"/>
        <dbReference type="ChEBI" id="CHEBI:58315"/>
        <dbReference type="ChEBI" id="CHEBI:78442"/>
        <dbReference type="ChEBI" id="CHEBI:78536"/>
        <dbReference type="ChEBI" id="CHEBI:456215"/>
        <dbReference type="EC" id="6.1.1.1"/>
    </reaction>
</comment>
<keyword evidence="6 10" id="KW-0030">Aminoacyl-tRNA synthetase</keyword>
<dbReference type="GO" id="GO:0005829">
    <property type="term" value="C:cytosol"/>
    <property type="evidence" value="ECO:0007669"/>
    <property type="project" value="TreeGrafter"/>
</dbReference>
<dbReference type="Gene3D" id="3.10.290.10">
    <property type="entry name" value="RNA-binding S4 domain"/>
    <property type="match status" value="1"/>
</dbReference>
<dbReference type="Gene3D" id="1.10.240.10">
    <property type="entry name" value="Tyrosyl-Transfer RNA Synthetase"/>
    <property type="match status" value="1"/>
</dbReference>
<dbReference type="EMBL" id="LCIE01000013">
    <property type="protein sequence ID" value="KKT49016.1"/>
    <property type="molecule type" value="Genomic_DNA"/>
</dbReference>
<dbReference type="EC" id="6.1.1.1" evidence="1 8"/>
<sequence>MITEKPFFDPSYVEDERKELERRVDELLTRGVNEVIGDDLRDRLLSGEILRVKFGTDPTSPYIHIGRAVPLRKLRQFQDLGHQIVLIIGDFTGEVGDTSDKPTGRAMQSSEKISQNMLTYAEQCGKILDLSKTEVHFNSEWLNKLTFGEVCRLADMFSVSEFIQRNIIRDRLNNGQRVSARELLYPLMQGFDSVAVRADVEIGGTDQRYNLLAGREIQKQYGQRSQSVMTMNLINGLDGRKMSSSWGNVVNLMDTNIDMFGKMMSMKDEEMIDYFVHCTGIPMERIGDLATKLKQQDINPMEVKMELAFELTCQYHGGKMAVEALNHFTHTIREKNIPTELTTLEVDSREIIGVLVQSGFASTRSEAKRLILSRGVFVNDKVVESFDFELPPNVVLRKGKRAFVRVL</sequence>
<dbReference type="PROSITE" id="PS50889">
    <property type="entry name" value="S4"/>
    <property type="match status" value="1"/>
</dbReference>
<dbReference type="InterPro" id="IPR002942">
    <property type="entry name" value="S4_RNA-bd"/>
</dbReference>